<dbReference type="PANTHER" id="PTHR37950:SF1">
    <property type="entry name" value="4-HYDROXYPHENYLACETATE CATABOLISM PROTEIN"/>
    <property type="match status" value="1"/>
</dbReference>
<reference evidence="1 2" key="1">
    <citation type="submission" date="2016-10" db="EMBL/GenBank/DDBJ databases">
        <authorList>
            <person name="de Groot N.N."/>
        </authorList>
    </citation>
    <scope>NUCLEOTIDE SEQUENCE [LARGE SCALE GENOMIC DNA]</scope>
    <source>
        <strain evidence="1 2">CGMCC 4.2022</strain>
    </source>
</reference>
<proteinExistence type="predicted"/>
<dbReference type="RefSeq" id="WP_093784457.1">
    <property type="nucleotide sequence ID" value="NZ_FNIE01000005.1"/>
</dbReference>
<gene>
    <name evidence="1" type="ORF">SAMN05216259_105162</name>
</gene>
<name>A0A1H0DCY8_9ACTN</name>
<keyword evidence="1" id="KW-0413">Isomerase</keyword>
<dbReference type="Gene3D" id="3.30.429.10">
    <property type="entry name" value="Macrophage Migration Inhibitory Factor"/>
    <property type="match status" value="1"/>
</dbReference>
<dbReference type="OrthoDB" id="7203947at2"/>
<dbReference type="Pfam" id="PF02962">
    <property type="entry name" value="CHMI"/>
    <property type="match status" value="1"/>
</dbReference>
<dbReference type="SUPFAM" id="SSF55331">
    <property type="entry name" value="Tautomerase/MIF"/>
    <property type="match status" value="1"/>
</dbReference>
<evidence type="ECO:0000313" key="1">
    <source>
        <dbReference type="EMBL" id="SDN67801.1"/>
    </source>
</evidence>
<sequence>MPHTRVEYDEGVAAAFDRRAFAKDLHETLVAVVGGRAEGCKTRFLPLADTYIADGSDGYAMVHVEIGILGGRTPERKRELSEAVIALLRKHIAPVPEVELQTSVDVRDLDREAYVREDRPRGAR</sequence>
<evidence type="ECO:0000313" key="2">
    <source>
        <dbReference type="Proteomes" id="UP000199341"/>
    </source>
</evidence>
<protein>
    <submittedName>
        <fullName evidence="1">5-carboxymethyl-2-hydroxymuconate isomerase</fullName>
    </submittedName>
</protein>
<dbReference type="InterPro" id="IPR004220">
    <property type="entry name" value="5-COMe_2-OHmuconate_Isoase"/>
</dbReference>
<dbReference type="PANTHER" id="PTHR37950">
    <property type="entry name" value="4-HYDROXYPHENYLACETATE CATABOLISM PROTEIN"/>
    <property type="match status" value="1"/>
</dbReference>
<dbReference type="InterPro" id="IPR014347">
    <property type="entry name" value="Tautomerase/MIF_sf"/>
</dbReference>
<accession>A0A1H0DCY8</accession>
<organism evidence="1 2">
    <name type="scientific">Actinacidiphila guanduensis</name>
    <dbReference type="NCBI Taxonomy" id="310781"/>
    <lineage>
        <taxon>Bacteria</taxon>
        <taxon>Bacillati</taxon>
        <taxon>Actinomycetota</taxon>
        <taxon>Actinomycetes</taxon>
        <taxon>Kitasatosporales</taxon>
        <taxon>Streptomycetaceae</taxon>
        <taxon>Actinacidiphila</taxon>
    </lineage>
</organism>
<dbReference type="EMBL" id="FNIE01000005">
    <property type="protein sequence ID" value="SDN67801.1"/>
    <property type="molecule type" value="Genomic_DNA"/>
</dbReference>
<dbReference type="GO" id="GO:0008704">
    <property type="term" value="F:5-carboxymethyl-2-hydroxymuconate delta-isomerase activity"/>
    <property type="evidence" value="ECO:0007669"/>
    <property type="project" value="InterPro"/>
</dbReference>
<dbReference type="STRING" id="310781.SAMN05216259_105162"/>
<dbReference type="AlphaFoldDB" id="A0A1H0DCY8"/>
<keyword evidence="2" id="KW-1185">Reference proteome</keyword>
<dbReference type="Proteomes" id="UP000199341">
    <property type="component" value="Unassembled WGS sequence"/>
</dbReference>